<dbReference type="Proteomes" id="UP000054783">
    <property type="component" value="Unassembled WGS sequence"/>
</dbReference>
<gene>
    <name evidence="1" type="ORF">T12_14401</name>
</gene>
<comment type="caution">
    <text evidence="1">The sequence shown here is derived from an EMBL/GenBank/DDBJ whole genome shotgun (WGS) entry which is preliminary data.</text>
</comment>
<reference evidence="1 2" key="1">
    <citation type="submission" date="2015-01" db="EMBL/GenBank/DDBJ databases">
        <title>Evolution of Trichinella species and genotypes.</title>
        <authorList>
            <person name="Korhonen P.K."/>
            <person name="Edoardo P."/>
            <person name="Giuseppe L.R."/>
            <person name="Gasser R.B."/>
        </authorList>
    </citation>
    <scope>NUCLEOTIDE SEQUENCE [LARGE SCALE GENOMIC DNA]</scope>
    <source>
        <strain evidence="1">ISS2496</strain>
    </source>
</reference>
<name>A0A0V0YZ54_9BILA</name>
<dbReference type="AlphaFoldDB" id="A0A0V0YZ54"/>
<organism evidence="1 2">
    <name type="scientific">Trichinella patagoniensis</name>
    <dbReference type="NCBI Taxonomy" id="990121"/>
    <lineage>
        <taxon>Eukaryota</taxon>
        <taxon>Metazoa</taxon>
        <taxon>Ecdysozoa</taxon>
        <taxon>Nematoda</taxon>
        <taxon>Enoplea</taxon>
        <taxon>Dorylaimia</taxon>
        <taxon>Trichinellida</taxon>
        <taxon>Trichinellidae</taxon>
        <taxon>Trichinella</taxon>
    </lineage>
</organism>
<protein>
    <submittedName>
        <fullName evidence="1">Uncharacterized protein</fullName>
    </submittedName>
</protein>
<evidence type="ECO:0000313" key="1">
    <source>
        <dbReference type="EMBL" id="KRY05387.1"/>
    </source>
</evidence>
<dbReference type="EMBL" id="JYDQ01001342">
    <property type="protein sequence ID" value="KRY05387.1"/>
    <property type="molecule type" value="Genomic_DNA"/>
</dbReference>
<evidence type="ECO:0000313" key="2">
    <source>
        <dbReference type="Proteomes" id="UP000054783"/>
    </source>
</evidence>
<keyword evidence="2" id="KW-1185">Reference proteome</keyword>
<accession>A0A0V0YZ54</accession>
<proteinExistence type="predicted"/>
<sequence length="45" mass="5022">MPLSNILRVSRHITFVGMATANLLASDEFLDFTGSVLFKSFLFTI</sequence>